<dbReference type="PANTHER" id="PTHR20857">
    <property type="entry name" value="THIAMINE-PHOSPHATE PYROPHOSPHORYLASE"/>
    <property type="match status" value="1"/>
</dbReference>
<keyword evidence="4" id="KW-0479">Metal-binding</keyword>
<evidence type="ECO:0000256" key="3">
    <source>
        <dbReference type="ARBA" id="ARBA00022679"/>
    </source>
</evidence>
<dbReference type="GO" id="GO:0009228">
    <property type="term" value="P:thiamine biosynthetic process"/>
    <property type="evidence" value="ECO:0007669"/>
    <property type="project" value="UniProtKB-KW"/>
</dbReference>
<dbReference type="InterPro" id="IPR022998">
    <property type="entry name" value="ThiamineP_synth_TenI"/>
</dbReference>
<comment type="catalytic activity">
    <reaction evidence="9 10">
        <text>2-[(2R,5Z)-2-carboxy-4-methylthiazol-5(2H)-ylidene]ethyl phosphate + 4-amino-2-methyl-5-(diphosphooxymethyl)pyrimidine + 2 H(+) = thiamine phosphate + CO2 + diphosphate</text>
        <dbReference type="Rhea" id="RHEA:47844"/>
        <dbReference type="ChEBI" id="CHEBI:15378"/>
        <dbReference type="ChEBI" id="CHEBI:16526"/>
        <dbReference type="ChEBI" id="CHEBI:33019"/>
        <dbReference type="ChEBI" id="CHEBI:37575"/>
        <dbReference type="ChEBI" id="CHEBI:57841"/>
        <dbReference type="ChEBI" id="CHEBI:62899"/>
        <dbReference type="EC" id="2.5.1.3"/>
    </reaction>
</comment>
<dbReference type="CDD" id="cd00564">
    <property type="entry name" value="TMP_TenI"/>
    <property type="match status" value="1"/>
</dbReference>
<dbReference type="EC" id="2.5.1.3" evidence="10"/>
<comment type="pathway">
    <text evidence="2 11">Cofactor biosynthesis; thiamine diphosphate biosynthesis; thiamine phosphate from 4-amino-2-methyl-5-diphosphomethylpyrimidine and 4-methyl-5-(2-phosphoethyl)-thiazole: step 1/1.</text>
</comment>
<name>A0A1L8MMZ1_9STRE</name>
<comment type="catalytic activity">
    <reaction evidence="8 10">
        <text>2-(2-carboxy-4-methylthiazol-5-yl)ethyl phosphate + 4-amino-2-methyl-5-(diphosphooxymethyl)pyrimidine + 2 H(+) = thiamine phosphate + CO2 + diphosphate</text>
        <dbReference type="Rhea" id="RHEA:47848"/>
        <dbReference type="ChEBI" id="CHEBI:15378"/>
        <dbReference type="ChEBI" id="CHEBI:16526"/>
        <dbReference type="ChEBI" id="CHEBI:33019"/>
        <dbReference type="ChEBI" id="CHEBI:37575"/>
        <dbReference type="ChEBI" id="CHEBI:57841"/>
        <dbReference type="ChEBI" id="CHEBI:62890"/>
        <dbReference type="EC" id="2.5.1.3"/>
    </reaction>
</comment>
<evidence type="ECO:0000313" key="14">
    <source>
        <dbReference type="Proteomes" id="UP000182015"/>
    </source>
</evidence>
<dbReference type="GO" id="GO:0009229">
    <property type="term" value="P:thiamine diphosphate biosynthetic process"/>
    <property type="evidence" value="ECO:0007669"/>
    <property type="project" value="UniProtKB-UniPathway"/>
</dbReference>
<evidence type="ECO:0000256" key="2">
    <source>
        <dbReference type="ARBA" id="ARBA00005165"/>
    </source>
</evidence>
<comment type="similarity">
    <text evidence="10">Belongs to the thiamine-phosphate synthase family.</text>
</comment>
<dbReference type="AlphaFoldDB" id="A0A1L8MMZ1"/>
<keyword evidence="6 10" id="KW-0784">Thiamine biosynthesis</keyword>
<dbReference type="NCBIfam" id="TIGR00693">
    <property type="entry name" value="thiE"/>
    <property type="match status" value="1"/>
</dbReference>
<evidence type="ECO:0000256" key="11">
    <source>
        <dbReference type="RuleBase" id="RU004253"/>
    </source>
</evidence>
<evidence type="ECO:0000256" key="1">
    <source>
        <dbReference type="ARBA" id="ARBA00001946"/>
    </source>
</evidence>
<dbReference type="FunFam" id="3.20.20.70:FF:000096">
    <property type="entry name" value="Thiamine-phosphate synthase"/>
    <property type="match status" value="1"/>
</dbReference>
<proteinExistence type="inferred from homology"/>
<dbReference type="STRING" id="1856638.A9Q68_00835"/>
<dbReference type="Pfam" id="PF02581">
    <property type="entry name" value="TMP-TENI"/>
    <property type="match status" value="1"/>
</dbReference>
<dbReference type="InterPro" id="IPR013785">
    <property type="entry name" value="Aldolase_TIM"/>
</dbReference>
<keyword evidence="3 10" id="KW-0808">Transferase</keyword>
<dbReference type="GO" id="GO:0005737">
    <property type="term" value="C:cytoplasm"/>
    <property type="evidence" value="ECO:0007669"/>
    <property type="project" value="TreeGrafter"/>
</dbReference>
<comment type="catalytic activity">
    <reaction evidence="7 10">
        <text>4-methyl-5-(2-phosphooxyethyl)-thiazole + 4-amino-2-methyl-5-(diphosphooxymethyl)pyrimidine + H(+) = thiamine phosphate + diphosphate</text>
        <dbReference type="Rhea" id="RHEA:22328"/>
        <dbReference type="ChEBI" id="CHEBI:15378"/>
        <dbReference type="ChEBI" id="CHEBI:33019"/>
        <dbReference type="ChEBI" id="CHEBI:37575"/>
        <dbReference type="ChEBI" id="CHEBI:57841"/>
        <dbReference type="ChEBI" id="CHEBI:58296"/>
        <dbReference type="EC" id="2.5.1.3"/>
    </reaction>
</comment>
<organism evidence="13 14">
    <name type="scientific">Streptococcus bovimastitidis</name>
    <dbReference type="NCBI Taxonomy" id="1856638"/>
    <lineage>
        <taxon>Bacteria</taxon>
        <taxon>Bacillati</taxon>
        <taxon>Bacillota</taxon>
        <taxon>Bacilli</taxon>
        <taxon>Lactobacillales</taxon>
        <taxon>Streptococcaceae</taxon>
        <taxon>Streptococcus</taxon>
    </lineage>
</organism>
<protein>
    <recommendedName>
        <fullName evidence="10">Thiamine-phosphate synthase</fullName>
        <ecNumber evidence="10">2.5.1.3</ecNumber>
    </recommendedName>
    <alternativeName>
        <fullName evidence="10">Thiamine-phosphate pyrophosphorylase</fullName>
    </alternativeName>
</protein>
<evidence type="ECO:0000256" key="8">
    <source>
        <dbReference type="ARBA" id="ARBA00047851"/>
    </source>
</evidence>
<accession>A0A1L8MMZ1</accession>
<sequence length="166" mass="17976">MALAAQKLCQSNGVPFIINDDIDLAIEIDADGIHIGQDDMPVEQARKLFPEKIIGLSINNMTEVHHSQLNLVDYVGLGPYKATISKADAQTPTGLSLIQSVREIDKELPVVAIGGIQEEDIEAIITNGADGIAVISAITRSQDIGQTSRNLREEVDKYLAEKIKNS</sequence>
<dbReference type="Gene3D" id="3.20.20.70">
    <property type="entry name" value="Aldolase class I"/>
    <property type="match status" value="1"/>
</dbReference>
<evidence type="ECO:0000256" key="4">
    <source>
        <dbReference type="ARBA" id="ARBA00022723"/>
    </source>
</evidence>
<dbReference type="UniPathway" id="UPA00060">
    <property type="reaction ID" value="UER00141"/>
</dbReference>
<dbReference type="InterPro" id="IPR034291">
    <property type="entry name" value="TMP_synthase"/>
</dbReference>
<dbReference type="Proteomes" id="UP000182015">
    <property type="component" value="Unassembled WGS sequence"/>
</dbReference>
<keyword evidence="14" id="KW-1185">Reference proteome</keyword>
<dbReference type="EMBL" id="LZDD01000001">
    <property type="protein sequence ID" value="OJF72118.1"/>
    <property type="molecule type" value="Genomic_DNA"/>
</dbReference>
<keyword evidence="5" id="KW-0460">Magnesium</keyword>
<comment type="caution">
    <text evidence="13">The sequence shown here is derived from an EMBL/GenBank/DDBJ whole genome shotgun (WGS) entry which is preliminary data.</text>
</comment>
<evidence type="ECO:0000256" key="9">
    <source>
        <dbReference type="ARBA" id="ARBA00047883"/>
    </source>
</evidence>
<evidence type="ECO:0000256" key="10">
    <source>
        <dbReference type="RuleBase" id="RU003826"/>
    </source>
</evidence>
<dbReference type="SUPFAM" id="SSF51391">
    <property type="entry name" value="Thiamin phosphate synthase"/>
    <property type="match status" value="1"/>
</dbReference>
<dbReference type="GO" id="GO:0004789">
    <property type="term" value="F:thiamine-phosphate diphosphorylase activity"/>
    <property type="evidence" value="ECO:0007669"/>
    <property type="project" value="UniProtKB-EC"/>
</dbReference>
<evidence type="ECO:0000256" key="7">
    <source>
        <dbReference type="ARBA" id="ARBA00047334"/>
    </source>
</evidence>
<evidence type="ECO:0000256" key="5">
    <source>
        <dbReference type="ARBA" id="ARBA00022842"/>
    </source>
</evidence>
<dbReference type="PANTHER" id="PTHR20857:SF15">
    <property type="entry name" value="THIAMINE-PHOSPHATE SYNTHASE"/>
    <property type="match status" value="1"/>
</dbReference>
<reference evidence="14" key="1">
    <citation type="submission" date="2016-06" db="EMBL/GenBank/DDBJ databases">
        <authorList>
            <person name="de Vries S.P.W."/>
            <person name="Hadjirin N.F."/>
            <person name="Lay E.M."/>
            <person name="Zadoks R.N."/>
            <person name="Peacock S.J."/>
            <person name="Parkhill J."/>
            <person name="Grant A.J."/>
            <person name="Mcdougall S."/>
            <person name="Holmes M.A."/>
        </authorList>
    </citation>
    <scope>NUCLEOTIDE SEQUENCE [LARGE SCALE GENOMIC DNA]</scope>
    <source>
        <strain evidence="14">NZ1587</strain>
    </source>
</reference>
<evidence type="ECO:0000256" key="6">
    <source>
        <dbReference type="ARBA" id="ARBA00022977"/>
    </source>
</evidence>
<dbReference type="GO" id="GO:0046872">
    <property type="term" value="F:metal ion binding"/>
    <property type="evidence" value="ECO:0007669"/>
    <property type="project" value="UniProtKB-KW"/>
</dbReference>
<dbReference type="InterPro" id="IPR036206">
    <property type="entry name" value="ThiamineP_synth_sf"/>
</dbReference>
<feature type="domain" description="Thiamine phosphate synthase/TenI" evidence="12">
    <location>
        <begin position="2"/>
        <end position="138"/>
    </location>
</feature>
<gene>
    <name evidence="13" type="ORF">A9Q68_00835</name>
</gene>
<evidence type="ECO:0000259" key="12">
    <source>
        <dbReference type="Pfam" id="PF02581"/>
    </source>
</evidence>
<comment type="cofactor">
    <cofactor evidence="1">
        <name>Mg(2+)</name>
        <dbReference type="ChEBI" id="CHEBI:18420"/>
    </cofactor>
</comment>
<evidence type="ECO:0000313" key="13">
    <source>
        <dbReference type="EMBL" id="OJF72118.1"/>
    </source>
</evidence>